<keyword evidence="4" id="KW-1003">Cell membrane</keyword>
<gene>
    <name evidence="10" type="ORF">D3H55_08385</name>
</gene>
<evidence type="ECO:0000256" key="2">
    <source>
        <dbReference type="ARBA" id="ARBA00007520"/>
    </source>
</evidence>
<dbReference type="AlphaFoldDB" id="A0A3A1R382"/>
<dbReference type="RefSeq" id="WP_119546458.1">
    <property type="nucleotide sequence ID" value="NZ_QXIR01000009.1"/>
</dbReference>
<feature type="transmembrane region" description="Helical" evidence="8">
    <location>
        <begin position="346"/>
        <end position="368"/>
    </location>
</feature>
<evidence type="ECO:0000256" key="3">
    <source>
        <dbReference type="ARBA" id="ARBA00022448"/>
    </source>
</evidence>
<dbReference type="InterPro" id="IPR005829">
    <property type="entry name" value="Sugar_transporter_CS"/>
</dbReference>
<feature type="transmembrane region" description="Helical" evidence="8">
    <location>
        <begin position="42"/>
        <end position="62"/>
    </location>
</feature>
<dbReference type="PROSITE" id="PS50850">
    <property type="entry name" value="MFS"/>
    <property type="match status" value="1"/>
</dbReference>
<comment type="subcellular location">
    <subcellularLocation>
        <location evidence="1">Cell membrane</location>
        <topology evidence="1">Multi-pass membrane protein</topology>
    </subcellularLocation>
</comment>
<dbReference type="InterPro" id="IPR001958">
    <property type="entry name" value="Tet-R_TetA/multi-R_MdtG-like"/>
</dbReference>
<dbReference type="OrthoDB" id="2986280at2"/>
<dbReference type="InterPro" id="IPR036259">
    <property type="entry name" value="MFS_trans_sf"/>
</dbReference>
<proteinExistence type="inferred from homology"/>
<evidence type="ECO:0000256" key="8">
    <source>
        <dbReference type="SAM" id="Phobius"/>
    </source>
</evidence>
<dbReference type="Proteomes" id="UP000265801">
    <property type="component" value="Unassembled WGS sequence"/>
</dbReference>
<dbReference type="InterPro" id="IPR020846">
    <property type="entry name" value="MFS_dom"/>
</dbReference>
<protein>
    <submittedName>
        <fullName evidence="10">MFS transporter</fullName>
    </submittedName>
</protein>
<comment type="similarity">
    <text evidence="2">Belongs to the major facilitator superfamily. TCR/Tet family.</text>
</comment>
<evidence type="ECO:0000256" key="1">
    <source>
        <dbReference type="ARBA" id="ARBA00004651"/>
    </source>
</evidence>
<feature type="transmembrane region" description="Helical" evidence="8">
    <location>
        <begin position="74"/>
        <end position="94"/>
    </location>
</feature>
<dbReference type="Gene3D" id="1.20.1250.20">
    <property type="entry name" value="MFS general substrate transporter like domains"/>
    <property type="match status" value="1"/>
</dbReference>
<feature type="transmembrane region" description="Helical" evidence="8">
    <location>
        <begin position="374"/>
        <end position="392"/>
    </location>
</feature>
<keyword evidence="6 8" id="KW-1133">Transmembrane helix</keyword>
<evidence type="ECO:0000259" key="9">
    <source>
        <dbReference type="PROSITE" id="PS50850"/>
    </source>
</evidence>
<organism evidence="10 11">
    <name type="scientific">Bacillus salacetis</name>
    <dbReference type="NCBI Taxonomy" id="2315464"/>
    <lineage>
        <taxon>Bacteria</taxon>
        <taxon>Bacillati</taxon>
        <taxon>Bacillota</taxon>
        <taxon>Bacilli</taxon>
        <taxon>Bacillales</taxon>
        <taxon>Bacillaceae</taxon>
        <taxon>Bacillus</taxon>
    </lineage>
</organism>
<dbReference type="SUPFAM" id="SSF103473">
    <property type="entry name" value="MFS general substrate transporter"/>
    <property type="match status" value="1"/>
</dbReference>
<dbReference type="CDD" id="cd17474">
    <property type="entry name" value="MFS_YfmO_like"/>
    <property type="match status" value="1"/>
</dbReference>
<evidence type="ECO:0000313" key="10">
    <source>
        <dbReference type="EMBL" id="RIW35056.1"/>
    </source>
</evidence>
<dbReference type="InterPro" id="IPR011701">
    <property type="entry name" value="MFS"/>
</dbReference>
<comment type="caution">
    <text evidence="10">The sequence shown here is derived from an EMBL/GenBank/DDBJ whole genome shotgun (WGS) entry which is preliminary data.</text>
</comment>
<accession>A0A3A1R382</accession>
<sequence>MEQKKKWDLFALSSIPLVMTLGNSMLIPVLPTMEKKLGISGFQSSMIITVYSLVAILLIPIAGYLSDRFGRKKIIIPSLIIAGIGGVISGWASWQMNDGYWIVLLGRFVQGIGAAGAFPVVIPTVGDMFEDETEVTKGLGLIETSNTFGKVLSPVLGSLLAAWIWFIPFFSIPVFSLIAIGLVFLLVKVPKKEKEEEKGQTIKEFTKEIKEILGKEGKWLSAIFIIGIVSMFILFGFLFFLSNVLERKYNIDGVLKGLYLALPLLFLCATSFLTGKFIGKKRALMKWAIVIGMLLGAGAQVPIFFSDGKWMLLIFLSLASIGIGAALPCLDALITEGIEKEHRGTITSIYSSMRFIGVAAGPPVVALLSKGVTFMILIGISAVSAFIALILIKPEPEESEEMQPETT</sequence>
<dbReference type="GO" id="GO:0022857">
    <property type="term" value="F:transmembrane transporter activity"/>
    <property type="evidence" value="ECO:0007669"/>
    <property type="project" value="InterPro"/>
</dbReference>
<feature type="transmembrane region" description="Helical" evidence="8">
    <location>
        <begin position="311"/>
        <end position="334"/>
    </location>
</feature>
<feature type="transmembrane region" description="Helical" evidence="8">
    <location>
        <begin position="257"/>
        <end position="275"/>
    </location>
</feature>
<feature type="transmembrane region" description="Helical" evidence="8">
    <location>
        <begin position="219"/>
        <end position="245"/>
    </location>
</feature>
<feature type="transmembrane region" description="Helical" evidence="8">
    <location>
        <begin position="162"/>
        <end position="187"/>
    </location>
</feature>
<evidence type="ECO:0000256" key="7">
    <source>
        <dbReference type="ARBA" id="ARBA00023136"/>
    </source>
</evidence>
<feature type="transmembrane region" description="Helical" evidence="8">
    <location>
        <begin position="287"/>
        <end position="305"/>
    </location>
</feature>
<keyword evidence="7 8" id="KW-0472">Membrane</keyword>
<dbReference type="GO" id="GO:0005886">
    <property type="term" value="C:plasma membrane"/>
    <property type="evidence" value="ECO:0007669"/>
    <property type="project" value="UniProtKB-SubCell"/>
</dbReference>
<evidence type="ECO:0000256" key="4">
    <source>
        <dbReference type="ARBA" id="ARBA00022475"/>
    </source>
</evidence>
<keyword evidence="11" id="KW-1185">Reference proteome</keyword>
<dbReference type="InterPro" id="IPR050189">
    <property type="entry name" value="MFS_Efflux_Transporters"/>
</dbReference>
<keyword evidence="5 8" id="KW-0812">Transmembrane</keyword>
<dbReference type="PROSITE" id="PS00216">
    <property type="entry name" value="SUGAR_TRANSPORT_1"/>
    <property type="match status" value="1"/>
</dbReference>
<reference evidence="10 11" key="1">
    <citation type="submission" date="2018-09" db="EMBL/GenBank/DDBJ databases">
        <title>Bacillus saliacetes sp. nov., isolated from Thai shrimp paste (Ka-pi).</title>
        <authorList>
            <person name="Daroonpunt R."/>
            <person name="Tanasupawat S."/>
            <person name="Yiamsombut S."/>
        </authorList>
    </citation>
    <scope>NUCLEOTIDE SEQUENCE [LARGE SCALE GENOMIC DNA]</scope>
    <source>
        <strain evidence="10 11">SKP7-4</strain>
    </source>
</reference>
<evidence type="ECO:0000256" key="6">
    <source>
        <dbReference type="ARBA" id="ARBA00022989"/>
    </source>
</evidence>
<dbReference type="EMBL" id="QXIR01000009">
    <property type="protein sequence ID" value="RIW35056.1"/>
    <property type="molecule type" value="Genomic_DNA"/>
</dbReference>
<dbReference type="PANTHER" id="PTHR43124:SF3">
    <property type="entry name" value="CHLORAMPHENICOL EFFLUX PUMP RV0191"/>
    <property type="match status" value="1"/>
</dbReference>
<dbReference type="PRINTS" id="PR01035">
    <property type="entry name" value="TCRTETA"/>
</dbReference>
<keyword evidence="3" id="KW-0813">Transport</keyword>
<dbReference type="PANTHER" id="PTHR43124">
    <property type="entry name" value="PURINE EFFLUX PUMP PBUE"/>
    <property type="match status" value="1"/>
</dbReference>
<feature type="transmembrane region" description="Helical" evidence="8">
    <location>
        <begin position="7"/>
        <end position="30"/>
    </location>
</feature>
<dbReference type="Pfam" id="PF07690">
    <property type="entry name" value="MFS_1"/>
    <property type="match status" value="1"/>
</dbReference>
<evidence type="ECO:0000256" key="5">
    <source>
        <dbReference type="ARBA" id="ARBA00022692"/>
    </source>
</evidence>
<feature type="domain" description="Major facilitator superfamily (MFS) profile" evidence="9">
    <location>
        <begin position="8"/>
        <end position="396"/>
    </location>
</feature>
<name>A0A3A1R382_9BACI</name>
<evidence type="ECO:0000313" key="11">
    <source>
        <dbReference type="Proteomes" id="UP000265801"/>
    </source>
</evidence>